<evidence type="ECO:0000256" key="5">
    <source>
        <dbReference type="ARBA" id="ARBA00022989"/>
    </source>
</evidence>
<feature type="transmembrane region" description="Helical" evidence="8">
    <location>
        <begin position="345"/>
        <end position="368"/>
    </location>
</feature>
<dbReference type="InterPro" id="IPR002259">
    <property type="entry name" value="Eqnu_transpt"/>
</dbReference>
<keyword evidence="6 8" id="KW-0472">Membrane</keyword>
<evidence type="ECO:0000256" key="7">
    <source>
        <dbReference type="ARBA" id="ARBA00044504"/>
    </source>
</evidence>
<proteinExistence type="inferred from homology"/>
<evidence type="ECO:0000256" key="1">
    <source>
        <dbReference type="ARBA" id="ARBA00004141"/>
    </source>
</evidence>
<evidence type="ECO:0000256" key="4">
    <source>
        <dbReference type="ARBA" id="ARBA00022692"/>
    </source>
</evidence>
<dbReference type="Pfam" id="PF01733">
    <property type="entry name" value="Nucleoside_tran"/>
    <property type="match status" value="1"/>
</dbReference>
<keyword evidence="5 8" id="KW-1133">Transmembrane helix</keyword>
<dbReference type="GO" id="GO:0005886">
    <property type="term" value="C:plasma membrane"/>
    <property type="evidence" value="ECO:0007669"/>
    <property type="project" value="TreeGrafter"/>
</dbReference>
<feature type="transmembrane region" description="Helical" evidence="8">
    <location>
        <begin position="198"/>
        <end position="217"/>
    </location>
</feature>
<dbReference type="OrthoDB" id="1856718at2759"/>
<dbReference type="SUPFAM" id="SSF103473">
    <property type="entry name" value="MFS general substrate transporter"/>
    <property type="match status" value="1"/>
</dbReference>
<evidence type="ECO:0000313" key="10">
    <source>
        <dbReference type="Proteomes" id="UP000245207"/>
    </source>
</evidence>
<evidence type="ECO:0000256" key="2">
    <source>
        <dbReference type="ARBA" id="ARBA00007965"/>
    </source>
</evidence>
<dbReference type="PANTHER" id="PTHR10332:SF76">
    <property type="entry name" value="EQUILIBRATIVE NUCLEOSIDE TRANSPORTER, MAJOR FACILITATOR SUPERFAMILY DOMAIN PROTEIN-RELATED"/>
    <property type="match status" value="1"/>
</dbReference>
<dbReference type="Proteomes" id="UP000245207">
    <property type="component" value="Unassembled WGS sequence"/>
</dbReference>
<dbReference type="AlphaFoldDB" id="A0A2U1L1W0"/>
<keyword evidence="3" id="KW-0813">Transport</keyword>
<reference evidence="9 10" key="1">
    <citation type="journal article" date="2018" name="Mol. Plant">
        <title>The genome of Artemisia annua provides insight into the evolution of Asteraceae family and artemisinin biosynthesis.</title>
        <authorList>
            <person name="Shen Q."/>
            <person name="Zhang L."/>
            <person name="Liao Z."/>
            <person name="Wang S."/>
            <person name="Yan T."/>
            <person name="Shi P."/>
            <person name="Liu M."/>
            <person name="Fu X."/>
            <person name="Pan Q."/>
            <person name="Wang Y."/>
            <person name="Lv Z."/>
            <person name="Lu X."/>
            <person name="Zhang F."/>
            <person name="Jiang W."/>
            <person name="Ma Y."/>
            <person name="Chen M."/>
            <person name="Hao X."/>
            <person name="Li L."/>
            <person name="Tang Y."/>
            <person name="Lv G."/>
            <person name="Zhou Y."/>
            <person name="Sun X."/>
            <person name="Brodelius P.E."/>
            <person name="Rose J.K.C."/>
            <person name="Tang K."/>
        </authorList>
    </citation>
    <scope>NUCLEOTIDE SEQUENCE [LARGE SCALE GENOMIC DNA]</scope>
    <source>
        <strain evidence="10">cv. Huhao1</strain>
        <tissue evidence="9">Leaf</tissue>
    </source>
</reference>
<dbReference type="PIRSF" id="PIRSF016379">
    <property type="entry name" value="ENT"/>
    <property type="match status" value="1"/>
</dbReference>
<accession>A0A2U1L1W0</accession>
<feature type="transmembrane region" description="Helical" evidence="8">
    <location>
        <begin position="286"/>
        <end position="310"/>
    </location>
</feature>
<sequence>MQNQNVPPQATTDEHDEKDPYNITYIIHFLLGAGYLVPWNSFITAVDYFQDIYPKKHVANVFSVAYMLAATTVLFIMTYLSSKTKLPSFKMRMNFGYGLFVLALMVAPVTDWIGHGDEVKRGSNAAFVVLVLMVVVTGAAEGLTSGSLIGATGKLPDRYMQAVVAGNASAGVLVCMLRIITKASLPRSRKGLQSSTHIYFFTSIFIELLCIICTNLLHKLPNIRHYTNKTQLDNQPKIESKPTKTINVLKKLRWLLICMVSIYIVTLSIFPGYLSENVKSKLFGDWYPVFLITIFNVGDFSGKCLTALYVVKRSRWVVWGCVARVLFYPLFMGCVFGPKWLRNEVVVSLLTLLLGVSNGYLTSVLMIIAPKLVEVEESNIAGIVISLFLEIGLVIGSGLGWLWNIRT</sequence>
<comment type="caution">
    <text evidence="9">The sequence shown here is derived from an EMBL/GenBank/DDBJ whole genome shotgun (WGS) entry which is preliminary data.</text>
</comment>
<comment type="similarity">
    <text evidence="7">Belongs to the major facilitator superfamily. Phosphate:H(+) symporter (TC 2.A.1.9) family.</text>
</comment>
<evidence type="ECO:0000256" key="3">
    <source>
        <dbReference type="ARBA" id="ARBA00022448"/>
    </source>
</evidence>
<feature type="transmembrane region" description="Helical" evidence="8">
    <location>
        <begin position="95"/>
        <end position="113"/>
    </location>
</feature>
<feature type="transmembrane region" description="Helical" evidence="8">
    <location>
        <begin position="254"/>
        <end position="274"/>
    </location>
</feature>
<dbReference type="InterPro" id="IPR036259">
    <property type="entry name" value="MFS_trans_sf"/>
</dbReference>
<dbReference type="STRING" id="35608.A0A2U1L1W0"/>
<keyword evidence="4 8" id="KW-0812">Transmembrane</keyword>
<evidence type="ECO:0000313" key="9">
    <source>
        <dbReference type="EMBL" id="PWA42954.1"/>
    </source>
</evidence>
<evidence type="ECO:0000256" key="8">
    <source>
        <dbReference type="SAM" id="Phobius"/>
    </source>
</evidence>
<evidence type="ECO:0000256" key="6">
    <source>
        <dbReference type="ARBA" id="ARBA00023136"/>
    </source>
</evidence>
<feature type="transmembrane region" description="Helical" evidence="8">
    <location>
        <begin position="316"/>
        <end position="338"/>
    </location>
</feature>
<comment type="subcellular location">
    <subcellularLocation>
        <location evidence="1">Membrane</location>
        <topology evidence="1">Multi-pass membrane protein</topology>
    </subcellularLocation>
</comment>
<dbReference type="GO" id="GO:0005337">
    <property type="term" value="F:nucleoside transmembrane transporter activity"/>
    <property type="evidence" value="ECO:0007669"/>
    <property type="project" value="InterPro"/>
</dbReference>
<feature type="transmembrane region" description="Helical" evidence="8">
    <location>
        <begin position="58"/>
        <end position="80"/>
    </location>
</feature>
<keyword evidence="10" id="KW-1185">Reference proteome</keyword>
<dbReference type="PANTHER" id="PTHR10332">
    <property type="entry name" value="EQUILIBRATIVE NUCLEOSIDE TRANSPORTER"/>
    <property type="match status" value="1"/>
</dbReference>
<comment type="similarity">
    <text evidence="2">Belongs to the SLC29A/ENT transporter (TC 2.A.57) family.</text>
</comment>
<feature type="transmembrane region" description="Helical" evidence="8">
    <location>
        <begin position="125"/>
        <end position="153"/>
    </location>
</feature>
<feature type="transmembrane region" description="Helical" evidence="8">
    <location>
        <begin position="159"/>
        <end position="177"/>
    </location>
</feature>
<gene>
    <name evidence="9" type="ORF">CTI12_AA540230</name>
</gene>
<dbReference type="EMBL" id="PKPP01012095">
    <property type="protein sequence ID" value="PWA42954.1"/>
    <property type="molecule type" value="Genomic_DNA"/>
</dbReference>
<organism evidence="9 10">
    <name type="scientific">Artemisia annua</name>
    <name type="common">Sweet wormwood</name>
    <dbReference type="NCBI Taxonomy" id="35608"/>
    <lineage>
        <taxon>Eukaryota</taxon>
        <taxon>Viridiplantae</taxon>
        <taxon>Streptophyta</taxon>
        <taxon>Embryophyta</taxon>
        <taxon>Tracheophyta</taxon>
        <taxon>Spermatophyta</taxon>
        <taxon>Magnoliopsida</taxon>
        <taxon>eudicotyledons</taxon>
        <taxon>Gunneridae</taxon>
        <taxon>Pentapetalae</taxon>
        <taxon>asterids</taxon>
        <taxon>campanulids</taxon>
        <taxon>Asterales</taxon>
        <taxon>Asteraceae</taxon>
        <taxon>Asteroideae</taxon>
        <taxon>Anthemideae</taxon>
        <taxon>Artemisiinae</taxon>
        <taxon>Artemisia</taxon>
    </lineage>
</organism>
<feature type="transmembrane region" description="Helical" evidence="8">
    <location>
        <begin position="25"/>
        <end position="46"/>
    </location>
</feature>
<feature type="transmembrane region" description="Helical" evidence="8">
    <location>
        <begin position="380"/>
        <end position="403"/>
    </location>
</feature>
<protein>
    <submittedName>
        <fullName evidence="9">Equilibrative nucleoside transporter, Major facilitator superfamily domain protein</fullName>
    </submittedName>
</protein>
<name>A0A2U1L1W0_ARTAN</name>